<dbReference type="Gene3D" id="3.30.565.10">
    <property type="entry name" value="Histidine kinase-like ATPase, C-terminal domain"/>
    <property type="match status" value="1"/>
</dbReference>
<dbReference type="AlphaFoldDB" id="A0A839Z3P1"/>
<dbReference type="SMART" id="SM00911">
    <property type="entry name" value="HWE_HK"/>
    <property type="match status" value="1"/>
</dbReference>
<feature type="domain" description="Signal transduction histidine kinase HWE region" evidence="8">
    <location>
        <begin position="268"/>
        <end position="349"/>
    </location>
</feature>
<dbReference type="EC" id="2.7.13.3" evidence="2"/>
<evidence type="ECO:0000256" key="5">
    <source>
        <dbReference type="ARBA" id="ARBA00022741"/>
    </source>
</evidence>
<dbReference type="PANTHER" id="PTHR41523:SF8">
    <property type="entry name" value="ETHYLENE RESPONSE SENSOR PROTEIN"/>
    <property type="match status" value="1"/>
</dbReference>
<dbReference type="GO" id="GO:0005524">
    <property type="term" value="F:ATP binding"/>
    <property type="evidence" value="ECO:0007669"/>
    <property type="project" value="UniProtKB-KW"/>
</dbReference>
<evidence type="ECO:0000313" key="9">
    <source>
        <dbReference type="EMBL" id="MBB3764222.1"/>
    </source>
</evidence>
<evidence type="ECO:0000256" key="6">
    <source>
        <dbReference type="ARBA" id="ARBA00022777"/>
    </source>
</evidence>
<dbReference type="GO" id="GO:0004673">
    <property type="term" value="F:protein histidine kinase activity"/>
    <property type="evidence" value="ECO:0007669"/>
    <property type="project" value="UniProtKB-EC"/>
</dbReference>
<keyword evidence="6 9" id="KW-0418">Kinase</keyword>
<keyword evidence="4" id="KW-0808">Transferase</keyword>
<organism evidence="9 10">
    <name type="scientific">Sphingomicrobium lutaoense</name>
    <dbReference type="NCBI Taxonomy" id="515949"/>
    <lineage>
        <taxon>Bacteria</taxon>
        <taxon>Pseudomonadati</taxon>
        <taxon>Pseudomonadota</taxon>
        <taxon>Alphaproteobacteria</taxon>
        <taxon>Sphingomonadales</taxon>
        <taxon>Sphingomonadaceae</taxon>
        <taxon>Sphingomicrobium</taxon>
    </lineage>
</organism>
<dbReference type="PANTHER" id="PTHR41523">
    <property type="entry name" value="TWO-COMPONENT SYSTEM SENSOR PROTEIN"/>
    <property type="match status" value="1"/>
</dbReference>
<reference evidence="9 10" key="1">
    <citation type="submission" date="2020-08" db="EMBL/GenBank/DDBJ databases">
        <title>Genomic Encyclopedia of Type Strains, Phase IV (KMG-IV): sequencing the most valuable type-strain genomes for metagenomic binning, comparative biology and taxonomic classification.</title>
        <authorList>
            <person name="Goeker M."/>
        </authorList>
    </citation>
    <scope>NUCLEOTIDE SEQUENCE [LARGE SCALE GENOMIC DNA]</scope>
    <source>
        <strain evidence="9 10">DSM 24194</strain>
    </source>
</reference>
<evidence type="ECO:0000256" key="1">
    <source>
        <dbReference type="ARBA" id="ARBA00000085"/>
    </source>
</evidence>
<keyword evidence="10" id="KW-1185">Reference proteome</keyword>
<sequence>MAKSGKGENALLEAEVIGRMGILPSFFSSGITPAVTAELWKFACSAYLDNPLPAAFKERLFVHLSRHCNARYCLIRHVGFLIGKGKVAGADEEPAQTIEQVLDLLDLPLEPSDVELDEAIRRLRTQERGDILYPPGSQAESDLFILSSKMFVDPMHAARAKEAVRHAMGAKDADFLMAMLAFVRTAHYWTLLHPEIAVEPDMAAILEERPDLAEAIAARPRAGESDLVRRLRAEIDTLVQQEDDRAQLRKVIADREAAYDRLALLNRELNHRVKNLFSVISGLIRQSAKGQGDSEDWAERIQARVTALGAAHSVTSDDEQMRPVPLDELVHAVLEPYRNEERLLVRGGPSMLVTRGQLTPLGMVLHELATNAAKYGGLSPGAGEDGQVAIAWRSLGEDLIVEWQEQARTIGAKEKDGPGFGSRLIEGSVRQLGGTIRRDMREGALDVSIRIPGLKGEPAQAGGDGGA</sequence>
<proteinExistence type="predicted"/>
<evidence type="ECO:0000313" key="10">
    <source>
        <dbReference type="Proteomes" id="UP000578569"/>
    </source>
</evidence>
<dbReference type="Pfam" id="PF07536">
    <property type="entry name" value="HWE_HK"/>
    <property type="match status" value="1"/>
</dbReference>
<dbReference type="InterPro" id="IPR011102">
    <property type="entry name" value="Sig_transdc_His_kinase_HWE"/>
</dbReference>
<evidence type="ECO:0000256" key="4">
    <source>
        <dbReference type="ARBA" id="ARBA00022679"/>
    </source>
</evidence>
<dbReference type="SUPFAM" id="SSF55874">
    <property type="entry name" value="ATPase domain of HSP90 chaperone/DNA topoisomerase II/histidine kinase"/>
    <property type="match status" value="1"/>
</dbReference>
<keyword evidence="3" id="KW-0597">Phosphoprotein</keyword>
<evidence type="ECO:0000256" key="3">
    <source>
        <dbReference type="ARBA" id="ARBA00022553"/>
    </source>
</evidence>
<accession>A0A839Z3P1</accession>
<protein>
    <recommendedName>
        <fullName evidence="2">histidine kinase</fullName>
        <ecNumber evidence="2">2.7.13.3</ecNumber>
    </recommendedName>
</protein>
<comment type="caution">
    <text evidence="9">The sequence shown here is derived from an EMBL/GenBank/DDBJ whole genome shotgun (WGS) entry which is preliminary data.</text>
</comment>
<comment type="catalytic activity">
    <reaction evidence="1">
        <text>ATP + protein L-histidine = ADP + protein N-phospho-L-histidine.</text>
        <dbReference type="EC" id="2.7.13.3"/>
    </reaction>
</comment>
<evidence type="ECO:0000259" key="8">
    <source>
        <dbReference type="SMART" id="SM00911"/>
    </source>
</evidence>
<evidence type="ECO:0000256" key="7">
    <source>
        <dbReference type="ARBA" id="ARBA00022840"/>
    </source>
</evidence>
<evidence type="ECO:0000256" key="2">
    <source>
        <dbReference type="ARBA" id="ARBA00012438"/>
    </source>
</evidence>
<keyword evidence="5" id="KW-0547">Nucleotide-binding</keyword>
<dbReference type="RefSeq" id="WP_183933500.1">
    <property type="nucleotide sequence ID" value="NZ_JACICF010000001.1"/>
</dbReference>
<name>A0A839Z3P1_9SPHN</name>
<dbReference type="InterPro" id="IPR036890">
    <property type="entry name" value="HATPase_C_sf"/>
</dbReference>
<dbReference type="Proteomes" id="UP000578569">
    <property type="component" value="Unassembled WGS sequence"/>
</dbReference>
<keyword evidence="7" id="KW-0067">ATP-binding</keyword>
<dbReference type="EMBL" id="JACICF010000001">
    <property type="protein sequence ID" value="MBB3764222.1"/>
    <property type="molecule type" value="Genomic_DNA"/>
</dbReference>
<gene>
    <name evidence="9" type="ORF">FHS50_001245</name>
</gene>